<dbReference type="Gene3D" id="2.60.40.3140">
    <property type="match status" value="1"/>
</dbReference>
<comment type="caution">
    <text evidence="6">The sequence shown here is derived from an EMBL/GenBank/DDBJ whole genome shotgun (WGS) entry which is preliminary data.</text>
</comment>
<evidence type="ECO:0000313" key="7">
    <source>
        <dbReference type="Proteomes" id="UP000282977"/>
    </source>
</evidence>
<dbReference type="InterPro" id="IPR024618">
    <property type="entry name" value="DUF3857"/>
</dbReference>
<dbReference type="Pfam" id="PF12969">
    <property type="entry name" value="DUF3857"/>
    <property type="match status" value="1"/>
</dbReference>
<feature type="domain" description="DUF3857" evidence="5">
    <location>
        <begin position="82"/>
        <end position="243"/>
    </location>
</feature>
<dbReference type="AlphaFoldDB" id="A0A437JDA5"/>
<evidence type="ECO:0000259" key="5">
    <source>
        <dbReference type="Pfam" id="PF12969"/>
    </source>
</evidence>
<evidence type="ECO:0000256" key="4">
    <source>
        <dbReference type="SAM" id="SignalP"/>
    </source>
</evidence>
<reference evidence="6 7" key="1">
    <citation type="submission" date="2019-01" db="EMBL/GenBank/DDBJ databases">
        <authorList>
            <person name="Chen W.-M."/>
        </authorList>
    </citation>
    <scope>NUCLEOTIDE SEQUENCE [LARGE SCALE GENOMIC DNA]</scope>
    <source>
        <strain evidence="6 7">TLA-22</strain>
    </source>
</reference>
<dbReference type="InterPro" id="IPR011990">
    <property type="entry name" value="TPR-like_helical_dom_sf"/>
</dbReference>
<dbReference type="PANTHER" id="PTHR44858">
    <property type="entry name" value="TETRATRICOPEPTIDE REPEAT PROTEIN 6"/>
    <property type="match status" value="1"/>
</dbReference>
<feature type="chain" id="PRO_5019288247" evidence="4">
    <location>
        <begin position="23"/>
        <end position="994"/>
    </location>
</feature>
<organism evidence="6 7">
    <name type="scientific">Sphingobium algorifonticola</name>
    <dbReference type="NCBI Taxonomy" id="2008318"/>
    <lineage>
        <taxon>Bacteria</taxon>
        <taxon>Pseudomonadati</taxon>
        <taxon>Pseudomonadota</taxon>
        <taxon>Alphaproteobacteria</taxon>
        <taxon>Sphingomonadales</taxon>
        <taxon>Sphingomonadaceae</taxon>
        <taxon>Sphingobium</taxon>
    </lineage>
</organism>
<accession>A0A437JDA5</accession>
<protein>
    <submittedName>
        <fullName evidence="6">DUF3857 domain-containing protein</fullName>
    </submittedName>
</protein>
<sequence>MHHVLLRSALAILLLVAAPAQAQMSANSAPIIAPPDSWVMPLPPAEATIKTGKKTAAPATGLPATLISLDMQARFTAEGSARYAASSVRIETPQGLAALGTVSIPWSPDTSSLTVHRLAIRRGAETIDILANGQTFTVLRRENNLEAAMLDGVLTATIQPEGLQVGDILDFAVTITTRDPVLKDHNELFLGPIVTGPATRLTLRASWADNRPVRWRKSATLPDLRVTKTRGETILSLDVTGLPEIAYPKGAPGRFNPLRFVEFSDFAQWGDIAALMMPLYKEAATIPSRSPLAAEVEKIRAAHSDPAGRAGAALKLVQDRVRYVYQGMNSGNLVPADAATSWGRRFADCKGKTALLLAMLHALEIDAEPALVSTNLGDGLDARLPLVGLFDHILVRAQIAGKTYWMDGTRTGDRGLQSLSVPPFQWALPVRADDSRLERLDQMPLSEPTEHTEIRVNATRGISLPAPFEVDQIVRGDQAVALKAQLDTIAPSEREKTLKAYWTKQYSFVTPELVDWTFDTATGVLQLTMDGTADLDWTSSGYELDGAGLGWSGSDYARDPGYGADAPVRLSFPQYTSSRETIRLPWNGKGFTVTDADIDKTVGGFAFHRKVGIVDGAVVMEASSRSLQPEIPLAEALIAAKEWEAMSKVRLFVNTAGHYTRTPEETAAMIARKPETAQDFFRRGNLFLDQGDYPAAVADFSAVLEKTPDDNNALAHRGMSLAMDGKLDAAQADLDKAGAKDASNFVVQHGRAALAARRGDFPSAIASLSRAIDLRKDNRYALFQRSSAYALLGETEKALADIDQLLTLSPGAGDSISRKITILSWAGRPEEALAFMDTQRKADPDNVALRIDHAMLLARNERSAEARDAFAALRVKAGNRAGERNSLCWSAALAGFDLDQADADCTAAIKAAPDSSAIADSHAYVALRQGNNALAISRYSAVLARQPRLAPSLYGRGLAKMRNGDTAGGTADLGAARMIDPYVALTFLEKPETP</sequence>
<dbReference type="SMART" id="SM00028">
    <property type="entry name" value="TPR"/>
    <property type="match status" value="6"/>
</dbReference>
<dbReference type="Pfam" id="PF13432">
    <property type="entry name" value="TPR_16"/>
    <property type="match status" value="3"/>
</dbReference>
<dbReference type="EMBL" id="RZUL01000001">
    <property type="protein sequence ID" value="RVT43864.1"/>
    <property type="molecule type" value="Genomic_DNA"/>
</dbReference>
<proteinExistence type="predicted"/>
<dbReference type="Gene3D" id="1.25.40.10">
    <property type="entry name" value="Tetratricopeptide repeat domain"/>
    <property type="match status" value="2"/>
</dbReference>
<dbReference type="OrthoDB" id="98874at2"/>
<gene>
    <name evidence="6" type="ORF">ENE74_04575</name>
</gene>
<dbReference type="SUPFAM" id="SSF48452">
    <property type="entry name" value="TPR-like"/>
    <property type="match status" value="2"/>
</dbReference>
<dbReference type="PROSITE" id="PS50005">
    <property type="entry name" value="TPR"/>
    <property type="match status" value="1"/>
</dbReference>
<keyword evidence="4" id="KW-0732">Signal</keyword>
<dbReference type="InterPro" id="IPR050498">
    <property type="entry name" value="Ycf3"/>
</dbReference>
<dbReference type="InterPro" id="IPR019734">
    <property type="entry name" value="TPR_rpt"/>
</dbReference>
<dbReference type="PANTHER" id="PTHR44858:SF1">
    <property type="entry name" value="UDP-N-ACETYLGLUCOSAMINE--PEPTIDE N-ACETYLGLUCOSAMINYLTRANSFERASE SPINDLY-RELATED"/>
    <property type="match status" value="1"/>
</dbReference>
<keyword evidence="1" id="KW-0677">Repeat</keyword>
<feature type="repeat" description="TPR" evidence="3">
    <location>
        <begin position="677"/>
        <end position="710"/>
    </location>
</feature>
<evidence type="ECO:0000256" key="3">
    <source>
        <dbReference type="PROSITE-ProRule" id="PRU00339"/>
    </source>
</evidence>
<evidence type="ECO:0000256" key="1">
    <source>
        <dbReference type="ARBA" id="ARBA00022737"/>
    </source>
</evidence>
<feature type="signal peptide" evidence="4">
    <location>
        <begin position="1"/>
        <end position="22"/>
    </location>
</feature>
<evidence type="ECO:0000256" key="2">
    <source>
        <dbReference type="ARBA" id="ARBA00022803"/>
    </source>
</evidence>
<evidence type="ECO:0000313" key="6">
    <source>
        <dbReference type="EMBL" id="RVT43864.1"/>
    </source>
</evidence>
<name>A0A437JDA5_9SPHN</name>
<dbReference type="Proteomes" id="UP000282977">
    <property type="component" value="Unassembled WGS sequence"/>
</dbReference>
<keyword evidence="2 3" id="KW-0802">TPR repeat</keyword>
<dbReference type="Gene3D" id="3.10.620.30">
    <property type="match status" value="1"/>
</dbReference>
<keyword evidence="7" id="KW-1185">Reference proteome</keyword>